<name>A0A0G0X7P8_9BACT</name>
<accession>A0A0G0X7P8</accession>
<evidence type="ECO:0000313" key="1">
    <source>
        <dbReference type="EMBL" id="KKR83652.1"/>
    </source>
</evidence>
<reference evidence="1 2" key="1">
    <citation type="journal article" date="2015" name="Nature">
        <title>rRNA introns, odd ribosomes, and small enigmatic genomes across a large radiation of phyla.</title>
        <authorList>
            <person name="Brown C.T."/>
            <person name="Hug L.A."/>
            <person name="Thomas B.C."/>
            <person name="Sharon I."/>
            <person name="Castelle C.J."/>
            <person name="Singh A."/>
            <person name="Wilkins M.J."/>
            <person name="Williams K.H."/>
            <person name="Banfield J.F."/>
        </authorList>
    </citation>
    <scope>NUCLEOTIDE SEQUENCE [LARGE SCALE GENOMIC DNA]</scope>
</reference>
<protein>
    <submittedName>
        <fullName evidence="1">Uncharacterized protein</fullName>
    </submittedName>
</protein>
<organism evidence="1 2">
    <name type="scientific">Candidatus Daviesbacteria bacterium GW2011_GWA2_40_9</name>
    <dbReference type="NCBI Taxonomy" id="1618424"/>
    <lineage>
        <taxon>Bacteria</taxon>
        <taxon>Candidatus Daviesiibacteriota</taxon>
    </lineage>
</organism>
<evidence type="ECO:0000313" key="2">
    <source>
        <dbReference type="Proteomes" id="UP000034601"/>
    </source>
</evidence>
<gene>
    <name evidence="1" type="ORF">UU29_C0003G0054</name>
</gene>
<dbReference type="AlphaFoldDB" id="A0A0G0X7P8"/>
<proteinExistence type="predicted"/>
<dbReference type="Proteomes" id="UP000034601">
    <property type="component" value="Unassembled WGS sequence"/>
</dbReference>
<sequence>MNNLINPYDLGDSQLADNAMRINIDELVDRVKKELKIRLLRAKIEALGIEVSLTTSKTRFNGDRFWFLCPICQIKVGTLYKHPLQNILGCRNCLKLKYRKQRFKGMIETL</sequence>
<comment type="caution">
    <text evidence="1">The sequence shown here is derived from an EMBL/GenBank/DDBJ whole genome shotgun (WGS) entry which is preliminary data.</text>
</comment>
<dbReference type="EMBL" id="LCAB01000003">
    <property type="protein sequence ID" value="KKR83652.1"/>
    <property type="molecule type" value="Genomic_DNA"/>
</dbReference>